<sequence>MSELPSNESLQSKKINQREYNFEEEMEQLEVSMISLVLQLKDAIVEGDYSSFLSDDTGGRMPTLVLKYISDIVFEKLKKESNKNKEKVKAFFLAAGRDLPEPNKEYQSKKYQEVINYLKKMNFGDRKILIITQFIDSGNTLKSIGAILKDEGTNIKNDFDFASLDIELNPDIDLNEIPWIQKQLKDQFGSKLFIGHKHDTAMFMRSRHGNLSGITRTDYSPVPKVSESSYNNIIKTRQDLKLMAEKIVEKVWPELK</sequence>
<reference evidence="1 2" key="1">
    <citation type="journal article" date="2016" name="Nat. Commun.">
        <title>Thousands of microbial genomes shed light on interconnected biogeochemical processes in an aquifer system.</title>
        <authorList>
            <person name="Anantharaman K."/>
            <person name="Brown C.T."/>
            <person name="Hug L.A."/>
            <person name="Sharon I."/>
            <person name="Castelle C.J."/>
            <person name="Probst A.J."/>
            <person name="Thomas B.C."/>
            <person name="Singh A."/>
            <person name="Wilkins M.J."/>
            <person name="Karaoz U."/>
            <person name="Brodie E.L."/>
            <person name="Williams K.H."/>
            <person name="Hubbard S.S."/>
            <person name="Banfield J.F."/>
        </authorList>
    </citation>
    <scope>NUCLEOTIDE SEQUENCE [LARGE SCALE GENOMIC DNA]</scope>
</reference>
<accession>A0A1G2HTC1</accession>
<dbReference type="EMBL" id="MHOQ01000041">
    <property type="protein sequence ID" value="OGZ65649.1"/>
    <property type="molecule type" value="Genomic_DNA"/>
</dbReference>
<evidence type="ECO:0000313" key="2">
    <source>
        <dbReference type="Proteomes" id="UP000179183"/>
    </source>
</evidence>
<protein>
    <submittedName>
        <fullName evidence="1">Uncharacterized protein</fullName>
    </submittedName>
</protein>
<organism evidence="1 2">
    <name type="scientific">Candidatus Staskawiczbacteria bacterium RIFCSPHIGHO2_02_FULL_33_16</name>
    <dbReference type="NCBI Taxonomy" id="1802204"/>
    <lineage>
        <taxon>Bacteria</taxon>
        <taxon>Candidatus Staskawicziibacteriota</taxon>
    </lineage>
</organism>
<name>A0A1G2HTC1_9BACT</name>
<proteinExistence type="predicted"/>
<evidence type="ECO:0000313" key="1">
    <source>
        <dbReference type="EMBL" id="OGZ65649.1"/>
    </source>
</evidence>
<comment type="caution">
    <text evidence="1">The sequence shown here is derived from an EMBL/GenBank/DDBJ whole genome shotgun (WGS) entry which is preliminary data.</text>
</comment>
<dbReference type="Proteomes" id="UP000179183">
    <property type="component" value="Unassembled WGS sequence"/>
</dbReference>
<gene>
    <name evidence="1" type="ORF">A3D34_00920</name>
</gene>
<dbReference type="AlphaFoldDB" id="A0A1G2HTC1"/>